<dbReference type="Proteomes" id="UP001165960">
    <property type="component" value="Unassembled WGS sequence"/>
</dbReference>
<organism evidence="1 2">
    <name type="scientific">Entomophthora muscae</name>
    <dbReference type="NCBI Taxonomy" id="34485"/>
    <lineage>
        <taxon>Eukaryota</taxon>
        <taxon>Fungi</taxon>
        <taxon>Fungi incertae sedis</taxon>
        <taxon>Zoopagomycota</taxon>
        <taxon>Entomophthoromycotina</taxon>
        <taxon>Entomophthoromycetes</taxon>
        <taxon>Entomophthorales</taxon>
        <taxon>Entomophthoraceae</taxon>
        <taxon>Entomophthora</taxon>
    </lineage>
</organism>
<dbReference type="EMBL" id="QTSX02002904">
    <property type="protein sequence ID" value="KAJ9073477.1"/>
    <property type="molecule type" value="Genomic_DNA"/>
</dbReference>
<protein>
    <submittedName>
        <fullName evidence="1">Uncharacterized protein</fullName>
    </submittedName>
</protein>
<proteinExistence type="predicted"/>
<evidence type="ECO:0000313" key="2">
    <source>
        <dbReference type="Proteomes" id="UP001165960"/>
    </source>
</evidence>
<evidence type="ECO:0000313" key="1">
    <source>
        <dbReference type="EMBL" id="KAJ9073477.1"/>
    </source>
</evidence>
<sequence>MDENVVLISTFNKSSQYFFLSNLLAFLGWFLLVVFPRWGYTFWFTRFSCLANAAIYFSSLSQGLKEKESGKSEEKKQSFLKSMSSLEGVIKIFRESNHSVLLASWVHYLCFDLLIGEMIVRESLSLRIPRLMTTICLGLTYIFGPIGFAAFEALKFIFPK</sequence>
<comment type="caution">
    <text evidence="1">The sequence shown here is derived from an EMBL/GenBank/DDBJ whole genome shotgun (WGS) entry which is preliminary data.</text>
</comment>
<reference evidence="1" key="1">
    <citation type="submission" date="2022-04" db="EMBL/GenBank/DDBJ databases">
        <title>Genome of the entomopathogenic fungus Entomophthora muscae.</title>
        <authorList>
            <person name="Elya C."/>
            <person name="Lovett B.R."/>
            <person name="Lee E."/>
            <person name="Macias A.M."/>
            <person name="Hajek A.E."/>
            <person name="De Bivort B.L."/>
            <person name="Kasson M.T."/>
            <person name="De Fine Licht H.H."/>
            <person name="Stajich J.E."/>
        </authorList>
    </citation>
    <scope>NUCLEOTIDE SEQUENCE</scope>
    <source>
        <strain evidence="1">Berkeley</strain>
    </source>
</reference>
<gene>
    <name evidence="1" type="ORF">DSO57_1016010</name>
</gene>
<accession>A0ACC2TFW5</accession>
<keyword evidence="2" id="KW-1185">Reference proteome</keyword>
<name>A0ACC2TFW5_9FUNG</name>